<reference evidence="1 2" key="1">
    <citation type="submission" date="2013-02" db="EMBL/GenBank/DDBJ databases">
        <title>The Genome Sequence of Enterococcus pallens BAA-351.</title>
        <authorList>
            <consortium name="The Broad Institute Genome Sequencing Platform"/>
            <consortium name="The Broad Institute Genome Sequencing Center for Infectious Disease"/>
            <person name="Earl A.M."/>
            <person name="Gilmore M.S."/>
            <person name="Lebreton F."/>
            <person name="Walker B."/>
            <person name="Young S.K."/>
            <person name="Zeng Q."/>
            <person name="Gargeya S."/>
            <person name="Fitzgerald M."/>
            <person name="Haas B."/>
            <person name="Abouelleil A."/>
            <person name="Alvarado L."/>
            <person name="Arachchi H.M."/>
            <person name="Berlin A.M."/>
            <person name="Chapman S.B."/>
            <person name="Dewar J."/>
            <person name="Goldberg J."/>
            <person name="Griggs A."/>
            <person name="Gujja S."/>
            <person name="Hansen M."/>
            <person name="Howarth C."/>
            <person name="Imamovic A."/>
            <person name="Larimer J."/>
            <person name="McCowan C."/>
            <person name="Murphy C."/>
            <person name="Neiman D."/>
            <person name="Pearson M."/>
            <person name="Priest M."/>
            <person name="Roberts A."/>
            <person name="Saif S."/>
            <person name="Shea T."/>
            <person name="Sisk P."/>
            <person name="Sykes S."/>
            <person name="Wortman J."/>
            <person name="Nusbaum C."/>
            <person name="Birren B."/>
        </authorList>
    </citation>
    <scope>NUCLEOTIDE SEQUENCE [LARGE SCALE GENOMIC DNA]</scope>
    <source>
        <strain evidence="1 2">ATCC BAA-351</strain>
    </source>
</reference>
<evidence type="ECO:0000313" key="2">
    <source>
        <dbReference type="Proteomes" id="UP000013782"/>
    </source>
</evidence>
<dbReference type="Gene3D" id="3.40.30.10">
    <property type="entry name" value="Glutaredoxin"/>
    <property type="match status" value="1"/>
</dbReference>
<accession>R2SZD5</accession>
<organism evidence="1 2">
    <name type="scientific">Enterococcus pallens ATCC BAA-351</name>
    <dbReference type="NCBI Taxonomy" id="1158607"/>
    <lineage>
        <taxon>Bacteria</taxon>
        <taxon>Bacillati</taxon>
        <taxon>Bacillota</taxon>
        <taxon>Bacilli</taxon>
        <taxon>Lactobacillales</taxon>
        <taxon>Enterococcaceae</taxon>
        <taxon>Enterococcus</taxon>
    </lineage>
</organism>
<evidence type="ECO:0000313" key="1">
    <source>
        <dbReference type="EMBL" id="EOH98131.1"/>
    </source>
</evidence>
<sequence>MRGIAEKQQIPFYHLDLMDEPELASYFEVLTVPAVIVYHHGQEALRQARFIGHRQIKELLEMLPQDDGPTDYDKLFN</sequence>
<evidence type="ECO:0008006" key="3">
    <source>
        <dbReference type="Google" id="ProtNLM"/>
    </source>
</evidence>
<dbReference type="AlphaFoldDB" id="R2SZD5"/>
<comment type="caution">
    <text evidence="1">The sequence shown here is derived from an EMBL/GenBank/DDBJ whole genome shotgun (WGS) entry which is preliminary data.</text>
</comment>
<dbReference type="Proteomes" id="UP000013782">
    <property type="component" value="Unassembled WGS sequence"/>
</dbReference>
<dbReference type="SUPFAM" id="SSF52833">
    <property type="entry name" value="Thioredoxin-like"/>
    <property type="match status" value="1"/>
</dbReference>
<proteinExistence type="predicted"/>
<dbReference type="PATRIC" id="fig|1158607.3.peg.807"/>
<name>R2SZD5_9ENTE</name>
<dbReference type="HOGENOM" id="CLU_090389_16_1_9"/>
<gene>
    <name evidence="1" type="ORF">UAU_00805</name>
</gene>
<dbReference type="EMBL" id="AJAQ01000001">
    <property type="protein sequence ID" value="EOH98131.1"/>
    <property type="molecule type" value="Genomic_DNA"/>
</dbReference>
<dbReference type="CDD" id="cd02947">
    <property type="entry name" value="TRX_family"/>
    <property type="match status" value="1"/>
</dbReference>
<protein>
    <recommendedName>
        <fullName evidence="3">Thioredoxin domain-containing protein</fullName>
    </recommendedName>
</protein>
<dbReference type="STRING" id="160454.RV10_GL002614"/>
<keyword evidence="2" id="KW-1185">Reference proteome</keyword>
<dbReference type="InterPro" id="IPR036249">
    <property type="entry name" value="Thioredoxin-like_sf"/>
</dbReference>